<dbReference type="InterPro" id="IPR044726">
    <property type="entry name" value="ABCC_6TM_D2"/>
</dbReference>
<feature type="compositionally biased region" description="Polar residues" evidence="8">
    <location>
        <begin position="874"/>
        <end position="883"/>
    </location>
</feature>
<dbReference type="InterPro" id="IPR003439">
    <property type="entry name" value="ABC_transporter-like_ATP-bd"/>
</dbReference>
<dbReference type="Pfam" id="PF00664">
    <property type="entry name" value="ABC_membrane"/>
    <property type="match status" value="1"/>
</dbReference>
<dbReference type="Proteomes" id="UP000073492">
    <property type="component" value="Unassembled WGS sequence"/>
</dbReference>
<evidence type="ECO:0000256" key="4">
    <source>
        <dbReference type="ARBA" id="ARBA00022741"/>
    </source>
</evidence>
<dbReference type="PROSITE" id="PS50893">
    <property type="entry name" value="ABC_TRANSPORTER_2"/>
    <property type="match status" value="2"/>
</dbReference>
<dbReference type="STRING" id="113226.A0A139IPL1"/>
<dbReference type="SUPFAM" id="SSF52540">
    <property type="entry name" value="P-loop containing nucleoside triphosphate hydrolases"/>
    <property type="match status" value="2"/>
</dbReference>
<feature type="transmembrane region" description="Helical" evidence="9">
    <location>
        <begin position="71"/>
        <end position="93"/>
    </location>
</feature>
<keyword evidence="5" id="KW-0067">ATP-binding</keyword>
<dbReference type="GO" id="GO:0016887">
    <property type="term" value="F:ATP hydrolysis activity"/>
    <property type="evidence" value="ECO:0007669"/>
    <property type="project" value="InterPro"/>
</dbReference>
<dbReference type="InterPro" id="IPR050173">
    <property type="entry name" value="ABC_transporter_C-like"/>
</dbReference>
<keyword evidence="4" id="KW-0547">Nucleotide-binding</keyword>
<feature type="domain" description="ABC transporter" evidence="10">
    <location>
        <begin position="1215"/>
        <end position="1471"/>
    </location>
</feature>
<evidence type="ECO:0008006" key="14">
    <source>
        <dbReference type="Google" id="ProtNLM"/>
    </source>
</evidence>
<dbReference type="InterPro" id="IPR056227">
    <property type="entry name" value="TMD0_ABC"/>
</dbReference>
<feature type="transmembrane region" description="Helical" evidence="9">
    <location>
        <begin position="265"/>
        <end position="289"/>
    </location>
</feature>
<evidence type="ECO:0000256" key="9">
    <source>
        <dbReference type="SAM" id="Phobius"/>
    </source>
</evidence>
<dbReference type="InterPro" id="IPR011527">
    <property type="entry name" value="ABC1_TM_dom"/>
</dbReference>
<dbReference type="PANTHER" id="PTHR24223">
    <property type="entry name" value="ATP-BINDING CASSETTE SUB-FAMILY C"/>
    <property type="match status" value="1"/>
</dbReference>
<dbReference type="GO" id="GO:0005524">
    <property type="term" value="F:ATP binding"/>
    <property type="evidence" value="ECO:0007669"/>
    <property type="project" value="UniProtKB-KW"/>
</dbReference>
<keyword evidence="6 9" id="KW-1133">Transmembrane helix</keyword>
<organism evidence="12 13">
    <name type="scientific">Pseudocercospora musae</name>
    <dbReference type="NCBI Taxonomy" id="113226"/>
    <lineage>
        <taxon>Eukaryota</taxon>
        <taxon>Fungi</taxon>
        <taxon>Dikarya</taxon>
        <taxon>Ascomycota</taxon>
        <taxon>Pezizomycotina</taxon>
        <taxon>Dothideomycetes</taxon>
        <taxon>Dothideomycetidae</taxon>
        <taxon>Mycosphaerellales</taxon>
        <taxon>Mycosphaerellaceae</taxon>
        <taxon>Pseudocercospora</taxon>
    </lineage>
</organism>
<protein>
    <recommendedName>
        <fullName evidence="14">ABC transporter domain-containing protein</fullName>
    </recommendedName>
</protein>
<evidence type="ECO:0000256" key="5">
    <source>
        <dbReference type="ARBA" id="ARBA00022840"/>
    </source>
</evidence>
<feature type="region of interest" description="Disordered" evidence="8">
    <location>
        <begin position="855"/>
        <end position="883"/>
    </location>
</feature>
<dbReference type="Gene3D" id="3.40.50.300">
    <property type="entry name" value="P-loop containing nucleotide triphosphate hydrolases"/>
    <property type="match status" value="2"/>
</dbReference>
<dbReference type="Gene3D" id="1.20.1560.10">
    <property type="entry name" value="ABC transporter type 1, transmembrane domain"/>
    <property type="match status" value="2"/>
</dbReference>
<keyword evidence="3 9" id="KW-0812">Transmembrane</keyword>
<dbReference type="SUPFAM" id="SSF90123">
    <property type="entry name" value="ABC transporter transmembrane region"/>
    <property type="match status" value="2"/>
</dbReference>
<feature type="transmembrane region" description="Helical" evidence="9">
    <location>
        <begin position="1037"/>
        <end position="1057"/>
    </location>
</feature>
<dbReference type="OrthoDB" id="6500128at2759"/>
<dbReference type="InterPro" id="IPR003593">
    <property type="entry name" value="AAA+_ATPase"/>
</dbReference>
<dbReference type="Pfam" id="PF24357">
    <property type="entry name" value="TMD0_ABC"/>
    <property type="match status" value="1"/>
</dbReference>
<dbReference type="InterPro" id="IPR017871">
    <property type="entry name" value="ABC_transporter-like_CS"/>
</dbReference>
<feature type="transmembrane region" description="Helical" evidence="9">
    <location>
        <begin position="936"/>
        <end position="963"/>
    </location>
</feature>
<evidence type="ECO:0000256" key="3">
    <source>
        <dbReference type="ARBA" id="ARBA00022692"/>
    </source>
</evidence>
<evidence type="ECO:0000256" key="2">
    <source>
        <dbReference type="ARBA" id="ARBA00022448"/>
    </source>
</evidence>
<evidence type="ECO:0000313" key="12">
    <source>
        <dbReference type="EMBL" id="KXT16703.1"/>
    </source>
</evidence>
<feature type="domain" description="ABC transmembrane type-1" evidence="11">
    <location>
        <begin position="895"/>
        <end position="1161"/>
    </location>
</feature>
<dbReference type="InterPro" id="IPR036640">
    <property type="entry name" value="ABC1_TM_sf"/>
</dbReference>
<feature type="transmembrane region" description="Helical" evidence="9">
    <location>
        <begin position="131"/>
        <end position="150"/>
    </location>
</feature>
<evidence type="ECO:0000256" key="6">
    <source>
        <dbReference type="ARBA" id="ARBA00022989"/>
    </source>
</evidence>
<dbReference type="PROSITE" id="PS00211">
    <property type="entry name" value="ABC_TRANSPORTER_1"/>
    <property type="match status" value="1"/>
</dbReference>
<feature type="transmembrane region" description="Helical" evidence="9">
    <location>
        <begin position="1121"/>
        <end position="1142"/>
    </location>
</feature>
<feature type="domain" description="ABC transmembrane type-1" evidence="11">
    <location>
        <begin position="277"/>
        <end position="546"/>
    </location>
</feature>
<dbReference type="PROSITE" id="PS50929">
    <property type="entry name" value="ABC_TM1F"/>
    <property type="match status" value="2"/>
</dbReference>
<evidence type="ECO:0000259" key="11">
    <source>
        <dbReference type="PROSITE" id="PS50929"/>
    </source>
</evidence>
<dbReference type="GO" id="GO:0140359">
    <property type="term" value="F:ABC-type transporter activity"/>
    <property type="evidence" value="ECO:0007669"/>
    <property type="project" value="InterPro"/>
</dbReference>
<dbReference type="CDD" id="cd18580">
    <property type="entry name" value="ABC_6TM_ABCC_D2"/>
    <property type="match status" value="1"/>
</dbReference>
<reference evidence="12 13" key="1">
    <citation type="submission" date="2015-07" db="EMBL/GenBank/DDBJ databases">
        <title>Comparative genomics of the Sigatoka disease complex on banana suggests a link between parallel evolutionary changes in Pseudocercospora fijiensis and Pseudocercospora eumusae and increased virulence on the banana host.</title>
        <authorList>
            <person name="Chang T.-C."/>
            <person name="Salvucci A."/>
            <person name="Crous P.W."/>
            <person name="Stergiopoulos I."/>
        </authorList>
    </citation>
    <scope>NUCLEOTIDE SEQUENCE [LARGE SCALE GENOMIC DNA]</scope>
    <source>
        <strain evidence="12 13">CBS 116634</strain>
    </source>
</reference>
<evidence type="ECO:0000259" key="10">
    <source>
        <dbReference type="PROSITE" id="PS50893"/>
    </source>
</evidence>
<feature type="transmembrane region" description="Helical" evidence="9">
    <location>
        <begin position="33"/>
        <end position="51"/>
    </location>
</feature>
<feature type="compositionally biased region" description="Low complexity" evidence="8">
    <location>
        <begin position="862"/>
        <end position="873"/>
    </location>
</feature>
<accession>A0A139IPL1</accession>
<keyword evidence="13" id="KW-1185">Reference proteome</keyword>
<feature type="transmembrane region" description="Helical" evidence="9">
    <location>
        <begin position="162"/>
        <end position="181"/>
    </location>
</feature>
<evidence type="ECO:0000256" key="8">
    <source>
        <dbReference type="SAM" id="MobiDB-lite"/>
    </source>
</evidence>
<sequence>MQHKQACPDDSTLGPLAHGCRRGLDFTIPFEHLVVPIVLSLLAILLSCCRVRQIWHRPRVNAAGWRCTSKIYIYLVLAAGHISTLAVCSTLDVPEVRSYITSAALSTVVVPFLGVTSLLEEWRSPRPAVIVQAYLVFDISWGVAQTRTLWLLADTQMSKTYAGLFTAIVALKLGILLLECLPKNPELHNCKGTPEALAGLFSLASFAWLHPILRTGYFKPLLLADLYPLPSFLKPTRWIPSSPKPGMAHAANGRLKSINLLFGPLLLQLLPTFVPRALVGAFSFAQVFLLKAILHHLQGHASFQSTRFGYLLIVATFLVYTGSATSRSWYWHSHERWLCLARSRLMEALYFHTLMGSCSALLEAEGLTLMGTEVDRICGGLRSLHELWCCPLEAAFAIWLLFQQVGPAALAPFALVLLVTALTALLGRAIPKRQRAWIQARQQRTTFTASIVRDMESLQATQLSNAAHASIQSLREHEIDIGQRFRLCQLLILTMAFIPVNLSPVLTLAFTEGNLTTPTFYQSIALIPLIAEPISHLFQSLSPFLAACACLGRIRAYLETEPQNDFRHFEGDTSAALANNAAITIAGCDLGWKDESPVLHGFSAWIPRNGLTVVIGPTGSGKSTLCKALLGECPRASGQIIMHGNTSQIIGFCEQSAVLLDGTIRENITGFATFNHDLYCEVIGAVMLEEDFRQMENGDQTEVGSNGFRLSGGQRSRIALARALYASTSIYILDDVLSGLDFNTAQHVFDNVLAPGGLIKRRGGTAIFATSSRQYMDAADHVIDLAPGCTALSNDASVSDKVILPNNTFDPAVPSEKAIGIRGLSDSSYDSFEPVEPRPSFGIVHEESKVEEGVSTLTKQESCTSPASSLTSSKNVSDEQSPNSDLSYYRYYLRSSGSKPVLIFLSLALIYAFSWNFSTIWLSFWNQDKFSKSTSFYLGVFGLLKATSLIFLVISVTACLMLISKVASREVHRDALHALIHAPLRLFWQLDHGEITSLFSQDMDIIDSELMQAVMNTVLNTLVAIGMTAVLASASPYILISLPFMFAILWFVQRVYLRTARRLRILDLEAKEPLYAKFLETVRSISTIRAFSWQKHFLKHHDDMVDNSQRAAYLLAMIRRWLEFVLGMVVTGMATILVALAVNLRLNAAISGASLISLLSLGEALTTVVEFGSRMDIAIGTVGRLRGFVGRAENKDKAVVTECEVEPHRPWKGEIEFRNVSVCHGGGAALLSQQDPPTFLALRDVSFRIAASSKVAIVGRTGSGKSTVFRLLLRLLDPLPSSTILIDNRPLAQVSHSVARERIIALPQTTVLLPDATVRKNLDPYSQCSLEECLEALDVVGLTGVIHDLGGLETALSKEMLSQGELQLFGLTRAVLRERQAERQKRCADSEAEKDDEGGILLLDEIGSAVDGAMYERMWKVVLQEFQHYTIVAIVHRVESVVLDAFDKVITLDRGEVVGDGLPRGVIRQGP</sequence>
<dbReference type="GO" id="GO:0016020">
    <property type="term" value="C:membrane"/>
    <property type="evidence" value="ECO:0007669"/>
    <property type="project" value="UniProtKB-SubCell"/>
</dbReference>
<comment type="subcellular location">
    <subcellularLocation>
        <location evidence="1">Membrane</location>
        <topology evidence="1">Multi-pass membrane protein</topology>
    </subcellularLocation>
</comment>
<dbReference type="InterPro" id="IPR027417">
    <property type="entry name" value="P-loop_NTPase"/>
</dbReference>
<gene>
    <name evidence="12" type="ORF">AC579_5264</name>
</gene>
<dbReference type="PANTHER" id="PTHR24223:SF345">
    <property type="entry name" value="ABC MULTIDRUG TRANSPORTER (EUROFUNG)"/>
    <property type="match status" value="1"/>
</dbReference>
<keyword evidence="7 9" id="KW-0472">Membrane</keyword>
<evidence type="ECO:0000256" key="1">
    <source>
        <dbReference type="ARBA" id="ARBA00004141"/>
    </source>
</evidence>
<feature type="transmembrane region" description="Helical" evidence="9">
    <location>
        <begin position="310"/>
        <end position="330"/>
    </location>
</feature>
<keyword evidence="2" id="KW-0813">Transport</keyword>
<evidence type="ECO:0000256" key="7">
    <source>
        <dbReference type="ARBA" id="ARBA00023136"/>
    </source>
</evidence>
<dbReference type="FunFam" id="1.20.1560.10:FF:000066">
    <property type="entry name" value="ABC multidrug transporter (Eurofung)"/>
    <property type="match status" value="1"/>
</dbReference>
<name>A0A139IPL1_9PEZI</name>
<feature type="transmembrane region" description="Helical" evidence="9">
    <location>
        <begin position="408"/>
        <end position="427"/>
    </location>
</feature>
<feature type="transmembrane region" description="Helical" evidence="9">
    <location>
        <begin position="99"/>
        <end position="119"/>
    </location>
</feature>
<feature type="domain" description="ABC transporter" evidence="10">
    <location>
        <begin position="578"/>
        <end position="812"/>
    </location>
</feature>
<dbReference type="SMART" id="SM00382">
    <property type="entry name" value="AAA"/>
    <property type="match status" value="2"/>
</dbReference>
<evidence type="ECO:0000313" key="13">
    <source>
        <dbReference type="Proteomes" id="UP000073492"/>
    </source>
</evidence>
<comment type="caution">
    <text evidence="12">The sequence shown here is derived from an EMBL/GenBank/DDBJ whole genome shotgun (WGS) entry which is preliminary data.</text>
</comment>
<feature type="transmembrane region" description="Helical" evidence="9">
    <location>
        <begin position="193"/>
        <end position="213"/>
    </location>
</feature>
<feature type="transmembrane region" description="Helical" evidence="9">
    <location>
        <begin position="901"/>
        <end position="924"/>
    </location>
</feature>
<dbReference type="EMBL" id="LFZO01000031">
    <property type="protein sequence ID" value="KXT16703.1"/>
    <property type="molecule type" value="Genomic_DNA"/>
</dbReference>
<proteinExistence type="predicted"/>
<dbReference type="Pfam" id="PF00005">
    <property type="entry name" value="ABC_tran"/>
    <property type="match status" value="2"/>
</dbReference>